<dbReference type="Proteomes" id="UP000631114">
    <property type="component" value="Unassembled WGS sequence"/>
</dbReference>
<dbReference type="EMBL" id="JADFTS010000002">
    <property type="protein sequence ID" value="KAF9620910.1"/>
    <property type="molecule type" value="Genomic_DNA"/>
</dbReference>
<name>A0A835IN89_9MAGN</name>
<reference evidence="1 2" key="1">
    <citation type="submission" date="2020-10" db="EMBL/GenBank/DDBJ databases">
        <title>The Coptis chinensis genome and diversification of protoberbering-type alkaloids.</title>
        <authorList>
            <person name="Wang B."/>
            <person name="Shu S."/>
            <person name="Song C."/>
            <person name="Liu Y."/>
        </authorList>
    </citation>
    <scope>NUCLEOTIDE SEQUENCE [LARGE SCALE GENOMIC DNA]</scope>
    <source>
        <strain evidence="1">HL-2020</strain>
        <tissue evidence="1">Leaf</tissue>
    </source>
</reference>
<accession>A0A835IN89</accession>
<gene>
    <name evidence="1" type="ORF">IFM89_015307</name>
</gene>
<keyword evidence="2" id="KW-1185">Reference proteome</keyword>
<organism evidence="1 2">
    <name type="scientific">Coptis chinensis</name>
    <dbReference type="NCBI Taxonomy" id="261450"/>
    <lineage>
        <taxon>Eukaryota</taxon>
        <taxon>Viridiplantae</taxon>
        <taxon>Streptophyta</taxon>
        <taxon>Embryophyta</taxon>
        <taxon>Tracheophyta</taxon>
        <taxon>Spermatophyta</taxon>
        <taxon>Magnoliopsida</taxon>
        <taxon>Ranunculales</taxon>
        <taxon>Ranunculaceae</taxon>
        <taxon>Coptidoideae</taxon>
        <taxon>Coptis</taxon>
    </lineage>
</organism>
<dbReference type="AlphaFoldDB" id="A0A835IN89"/>
<proteinExistence type="predicted"/>
<comment type="caution">
    <text evidence="1">The sequence shown here is derived from an EMBL/GenBank/DDBJ whole genome shotgun (WGS) entry which is preliminary data.</text>
</comment>
<evidence type="ECO:0000313" key="2">
    <source>
        <dbReference type="Proteomes" id="UP000631114"/>
    </source>
</evidence>
<protein>
    <submittedName>
        <fullName evidence="1">Uncharacterized protein</fullName>
    </submittedName>
</protein>
<sequence>MPSEAQLIPAIKVSATLEASLLCFKPQQPGPKLGQSCSGLPPAPAGSGMNRLDCSRFLSRQGQPLPEKFDADHMGACKVNRDVMFYSFTLIIAKRTHPFNLSNNKKEIITKELKVARIIEGIKEAYHHMEAFCVALAFSDEELSLEEGVRCKELLHISIMELWFSVHAFRSMIVYCQFAIKVIEILEEGLQRGILTSSTYDTSRLMDAPTL</sequence>
<evidence type="ECO:0000313" key="1">
    <source>
        <dbReference type="EMBL" id="KAF9620910.1"/>
    </source>
</evidence>